<dbReference type="PANTHER" id="PTHR19328">
    <property type="entry name" value="HEDGEHOG-INTERACTING PROTEIN"/>
    <property type="match status" value="1"/>
</dbReference>
<dbReference type="PROSITE" id="PS51257">
    <property type="entry name" value="PROKAR_LIPOPROTEIN"/>
    <property type="match status" value="1"/>
</dbReference>
<dbReference type="Proteomes" id="UP000183700">
    <property type="component" value="Unassembled WGS sequence"/>
</dbReference>
<dbReference type="RefSeq" id="WP_071861242.1">
    <property type="nucleotide sequence ID" value="NZ_JBHLVS010000012.1"/>
</dbReference>
<evidence type="ECO:0000256" key="1">
    <source>
        <dbReference type="SAM" id="MobiDB-lite"/>
    </source>
</evidence>
<feature type="region of interest" description="Disordered" evidence="1">
    <location>
        <begin position="341"/>
        <end position="362"/>
    </location>
</feature>
<dbReference type="InterPro" id="IPR011042">
    <property type="entry name" value="6-blade_b-propeller_TolB-like"/>
</dbReference>
<dbReference type="InterPro" id="IPR012938">
    <property type="entry name" value="Glc/Sorbosone_DH"/>
</dbReference>
<dbReference type="PANTHER" id="PTHR19328:SF13">
    <property type="entry name" value="HIPL1 PROTEIN"/>
    <property type="match status" value="1"/>
</dbReference>
<dbReference type="STRING" id="319970.RV00_GL001268"/>
<feature type="compositionally biased region" description="Basic and acidic residues" evidence="1">
    <location>
        <begin position="352"/>
        <end position="362"/>
    </location>
</feature>
<dbReference type="Gene3D" id="2.120.10.30">
    <property type="entry name" value="TolB, C-terminal domain"/>
    <property type="match status" value="1"/>
</dbReference>
<gene>
    <name evidence="4" type="ORF">RV00_GL001268</name>
</gene>
<accession>A0A1L8SXX4</accession>
<evidence type="ECO:0000259" key="3">
    <source>
        <dbReference type="Pfam" id="PF07995"/>
    </source>
</evidence>
<evidence type="ECO:0000313" key="4">
    <source>
        <dbReference type="EMBL" id="OJG36823.1"/>
    </source>
</evidence>
<comment type="caution">
    <text evidence="4">The sequence shown here is derived from an EMBL/GenBank/DDBJ whole genome shotgun (WGS) entry which is preliminary data.</text>
</comment>
<evidence type="ECO:0000313" key="5">
    <source>
        <dbReference type="Proteomes" id="UP000183700"/>
    </source>
</evidence>
<dbReference type="EMBL" id="JXKM01000002">
    <property type="protein sequence ID" value="OJG36823.1"/>
    <property type="molecule type" value="Genomic_DNA"/>
</dbReference>
<reference evidence="4 5" key="1">
    <citation type="submission" date="2014-12" db="EMBL/GenBank/DDBJ databases">
        <title>Draft genome sequences of 29 type strains of Enterococci.</title>
        <authorList>
            <person name="Zhong Z."/>
            <person name="Sun Z."/>
            <person name="Liu W."/>
            <person name="Zhang W."/>
            <person name="Zhang H."/>
        </authorList>
    </citation>
    <scope>NUCLEOTIDE SEQUENCE [LARGE SCALE GENOMIC DNA]</scope>
    <source>
        <strain evidence="4 5">DSM 22802</strain>
    </source>
</reference>
<proteinExistence type="predicted"/>
<organism evidence="4 5">
    <name type="scientific">Enterococcus devriesei</name>
    <dbReference type="NCBI Taxonomy" id="319970"/>
    <lineage>
        <taxon>Bacteria</taxon>
        <taxon>Bacillati</taxon>
        <taxon>Bacillota</taxon>
        <taxon>Bacilli</taxon>
        <taxon>Lactobacillales</taxon>
        <taxon>Enterococcaceae</taxon>
        <taxon>Enterococcus</taxon>
    </lineage>
</organism>
<dbReference type="AlphaFoldDB" id="A0A1L8SXX4"/>
<keyword evidence="2" id="KW-0732">Signal</keyword>
<feature type="signal peptide" evidence="2">
    <location>
        <begin position="1"/>
        <end position="18"/>
    </location>
</feature>
<sequence length="362" mass="39822">MKKMLTLFTGLFLLSGCAATISEDEGTSTESGSGSLTTEESSINSAVEAVAENLAVPWSIQRDDDAFYLSERGGTVAKITDGEVERQSVSLEKELSSVSEAGLLGFVLAPDFSDSQTAIAYYTYEDNSDIMNRIVELKLVGDDWQETRVLLDEIPSGTHHHGGRLAIGPDDLLYATTGDASEPEIAQDRNSLGGKILRMNLDGTIPEDNPIEDSYVYSYGHRNAQGLVWDEGGKMYSSEHGASRNDEINVIEAGKNYGWPTIEGNETQTGMESPLFTSGNNTTWAPSGMDYRDETLYVAALRGNAVLEFDLESNTMSEMLTEYGRIRDIYIEGETMYFVTNNRDGRGNPQQNDDKLYRLPLD</sequence>
<name>A0A1L8SXX4_9ENTE</name>
<dbReference type="SUPFAM" id="SSF50952">
    <property type="entry name" value="Soluble quinoprotein glucose dehydrogenase"/>
    <property type="match status" value="1"/>
</dbReference>
<evidence type="ECO:0000256" key="2">
    <source>
        <dbReference type="SAM" id="SignalP"/>
    </source>
</evidence>
<dbReference type="OrthoDB" id="9770043at2"/>
<dbReference type="Pfam" id="PF07995">
    <property type="entry name" value="GSDH"/>
    <property type="match status" value="1"/>
</dbReference>
<feature type="domain" description="Glucose/Sorbosone dehydrogenase" evidence="3">
    <location>
        <begin position="55"/>
        <end position="346"/>
    </location>
</feature>
<feature type="chain" id="PRO_5038333537" description="Glucose/Sorbosone dehydrogenase domain-containing protein" evidence="2">
    <location>
        <begin position="19"/>
        <end position="362"/>
    </location>
</feature>
<protein>
    <recommendedName>
        <fullName evidence="3">Glucose/Sorbosone dehydrogenase domain-containing protein</fullName>
    </recommendedName>
</protein>
<keyword evidence="5" id="KW-1185">Reference proteome</keyword>
<dbReference type="InterPro" id="IPR011041">
    <property type="entry name" value="Quinoprot_gluc/sorb_DH_b-prop"/>
</dbReference>